<keyword evidence="2" id="KW-1185">Reference proteome</keyword>
<evidence type="ECO:0000313" key="2">
    <source>
        <dbReference type="Proteomes" id="UP000299102"/>
    </source>
</evidence>
<protein>
    <submittedName>
        <fullName evidence="1">Uncharacterized protein</fullName>
    </submittedName>
</protein>
<dbReference type="AlphaFoldDB" id="A0A4C2A488"/>
<comment type="caution">
    <text evidence="1">The sequence shown here is derived from an EMBL/GenBank/DDBJ whole genome shotgun (WGS) entry which is preliminary data.</text>
</comment>
<proteinExistence type="predicted"/>
<gene>
    <name evidence="1" type="ORF">EVAR_68433_1</name>
</gene>
<sequence>MYQNIPRLFEALLFRSGSIPVVPVNVCDRIGPPISMVSKVGHPVTDGWGIGHPGARAGAWWPEGWRMVWHIVRLRPRPLSNIKSLQAVTPQRGA</sequence>
<reference evidence="1 2" key="1">
    <citation type="journal article" date="2019" name="Commun. Biol.">
        <title>The bagworm genome reveals a unique fibroin gene that provides high tensile strength.</title>
        <authorList>
            <person name="Kono N."/>
            <person name="Nakamura H."/>
            <person name="Ohtoshi R."/>
            <person name="Tomita M."/>
            <person name="Numata K."/>
            <person name="Arakawa K."/>
        </authorList>
    </citation>
    <scope>NUCLEOTIDE SEQUENCE [LARGE SCALE GENOMIC DNA]</scope>
</reference>
<evidence type="ECO:0000313" key="1">
    <source>
        <dbReference type="EMBL" id="GBP94562.1"/>
    </source>
</evidence>
<name>A0A4C2A488_EUMVA</name>
<dbReference type="EMBL" id="BGZK01002520">
    <property type="protein sequence ID" value="GBP94562.1"/>
    <property type="molecule type" value="Genomic_DNA"/>
</dbReference>
<dbReference type="Proteomes" id="UP000299102">
    <property type="component" value="Unassembled WGS sequence"/>
</dbReference>
<organism evidence="1 2">
    <name type="scientific">Eumeta variegata</name>
    <name type="common">Bagworm moth</name>
    <name type="synonym">Eumeta japonica</name>
    <dbReference type="NCBI Taxonomy" id="151549"/>
    <lineage>
        <taxon>Eukaryota</taxon>
        <taxon>Metazoa</taxon>
        <taxon>Ecdysozoa</taxon>
        <taxon>Arthropoda</taxon>
        <taxon>Hexapoda</taxon>
        <taxon>Insecta</taxon>
        <taxon>Pterygota</taxon>
        <taxon>Neoptera</taxon>
        <taxon>Endopterygota</taxon>
        <taxon>Lepidoptera</taxon>
        <taxon>Glossata</taxon>
        <taxon>Ditrysia</taxon>
        <taxon>Tineoidea</taxon>
        <taxon>Psychidae</taxon>
        <taxon>Oiketicinae</taxon>
        <taxon>Eumeta</taxon>
    </lineage>
</organism>
<accession>A0A4C2A488</accession>